<dbReference type="Gene3D" id="3.30.160.60">
    <property type="entry name" value="Classic Zinc Finger"/>
    <property type="match status" value="1"/>
</dbReference>
<feature type="site" description="Important for catalytic activity" evidence="7">
    <location>
        <position position="215"/>
    </location>
</feature>
<evidence type="ECO:0000313" key="9">
    <source>
        <dbReference type="EMBL" id="MDN3709143.1"/>
    </source>
</evidence>
<evidence type="ECO:0000256" key="5">
    <source>
        <dbReference type="ARBA" id="ARBA00023239"/>
    </source>
</evidence>
<keyword evidence="5 7" id="KW-0456">Lyase</keyword>
<protein>
    <recommendedName>
        <fullName evidence="7">Endolytic murein transglycosylase</fullName>
        <ecNumber evidence="7">4.2.2.29</ecNumber>
    </recommendedName>
    <alternativeName>
        <fullName evidence="7">Peptidoglycan lytic transglycosylase</fullName>
    </alternativeName>
    <alternativeName>
        <fullName evidence="7">Peptidoglycan polymerization terminase</fullName>
    </alternativeName>
</protein>
<accession>A0ABT8CX77</accession>
<gene>
    <name evidence="7 9" type="primary">mltG</name>
    <name evidence="8" type="ORF">QW060_12310</name>
    <name evidence="9" type="ORF">QW060_19030</name>
</gene>
<dbReference type="EMBL" id="JAUFQU010000001">
    <property type="protein sequence ID" value="MDN3707891.1"/>
    <property type="molecule type" value="Genomic_DNA"/>
</dbReference>
<keyword evidence="1 7" id="KW-1003">Cell membrane</keyword>
<keyword evidence="4 7" id="KW-0472">Membrane</keyword>
<dbReference type="CDD" id="cd08010">
    <property type="entry name" value="MltG_like"/>
    <property type="match status" value="1"/>
</dbReference>
<dbReference type="PANTHER" id="PTHR30518">
    <property type="entry name" value="ENDOLYTIC MUREIN TRANSGLYCOSYLASE"/>
    <property type="match status" value="1"/>
</dbReference>
<evidence type="ECO:0000313" key="10">
    <source>
        <dbReference type="Proteomes" id="UP001242368"/>
    </source>
</evidence>
<comment type="catalytic activity">
    <reaction evidence="7">
        <text>a peptidoglycan chain = a peptidoglycan chain with N-acetyl-1,6-anhydromuramyl-[peptide] at the reducing end + a peptidoglycan chain with N-acetylglucosamine at the non-reducing end.</text>
        <dbReference type="EC" id="4.2.2.29"/>
    </reaction>
</comment>
<comment type="caution">
    <text evidence="9">The sequence shown here is derived from an EMBL/GenBank/DDBJ whole genome shotgun (WGS) entry which is preliminary data.</text>
</comment>
<dbReference type="HAMAP" id="MF_02065">
    <property type="entry name" value="MltG"/>
    <property type="match status" value="1"/>
</dbReference>
<dbReference type="Proteomes" id="UP001242368">
    <property type="component" value="Unassembled WGS sequence"/>
</dbReference>
<reference evidence="9" key="1">
    <citation type="journal article" date="2014" name="Int. J. Syst. Evol. Microbiol.">
        <title>Complete genome of a new Firmicutes species belonging to the dominant human colonic microbiota ('Ruminococcus bicirculans') reveals two chromosomes and a selective capacity to utilize plant glucans.</title>
        <authorList>
            <consortium name="NISC Comparative Sequencing Program"/>
            <person name="Wegmann U."/>
            <person name="Louis P."/>
            <person name="Goesmann A."/>
            <person name="Henrissat B."/>
            <person name="Duncan S.H."/>
            <person name="Flint H.J."/>
        </authorList>
    </citation>
    <scope>NUCLEOTIDE SEQUENCE</scope>
    <source>
        <strain evidence="9">CECT 7184</strain>
    </source>
</reference>
<keyword evidence="6 7" id="KW-0961">Cell wall biogenesis/degradation</keyword>
<dbReference type="NCBIfam" id="TIGR00247">
    <property type="entry name" value="endolytic transglycosylase MltG"/>
    <property type="match status" value="1"/>
</dbReference>
<dbReference type="RefSeq" id="WP_290363841.1">
    <property type="nucleotide sequence ID" value="NZ_JAUFQU010000001.1"/>
</dbReference>
<organism evidence="9 10">
    <name type="scientific">Paenimyroides ceti</name>
    <dbReference type="NCBI Taxonomy" id="395087"/>
    <lineage>
        <taxon>Bacteria</taxon>
        <taxon>Pseudomonadati</taxon>
        <taxon>Bacteroidota</taxon>
        <taxon>Flavobacteriia</taxon>
        <taxon>Flavobacteriales</taxon>
        <taxon>Flavobacteriaceae</taxon>
        <taxon>Paenimyroides</taxon>
    </lineage>
</organism>
<reference evidence="9" key="3">
    <citation type="submission" date="2023-06" db="EMBL/GenBank/DDBJ databases">
        <authorList>
            <person name="Lucena T."/>
            <person name="Sun Q."/>
        </authorList>
    </citation>
    <scope>NUCLEOTIDE SEQUENCE</scope>
    <source>
        <strain evidence="9">CECT 7184</strain>
    </source>
</reference>
<evidence type="ECO:0000256" key="3">
    <source>
        <dbReference type="ARBA" id="ARBA00022989"/>
    </source>
</evidence>
<evidence type="ECO:0000256" key="7">
    <source>
        <dbReference type="HAMAP-Rule" id="MF_02065"/>
    </source>
</evidence>
<reference evidence="10" key="2">
    <citation type="journal article" date="2019" name="Int. J. Syst. Evol. Microbiol.">
        <title>The Global Catalogue of Microorganisms (GCM) 10K type strain sequencing project: providing services to taxonomists for standard genome sequencing and annotation.</title>
        <authorList>
            <consortium name="The Broad Institute Genomics Platform"/>
            <consortium name="The Broad Institute Genome Sequencing Center for Infectious Disease"/>
            <person name="Wu L."/>
            <person name="Ma J."/>
        </authorList>
    </citation>
    <scope>NUCLEOTIDE SEQUENCE [LARGE SCALE GENOMIC DNA]</scope>
    <source>
        <strain evidence="10">CECT 7184</strain>
    </source>
</reference>
<keyword evidence="3 7" id="KW-1133">Transmembrane helix</keyword>
<proteinExistence type="inferred from homology"/>
<dbReference type="EMBL" id="JAUFQU010000019">
    <property type="protein sequence ID" value="MDN3709143.1"/>
    <property type="molecule type" value="Genomic_DNA"/>
</dbReference>
<dbReference type="PANTHER" id="PTHR30518:SF2">
    <property type="entry name" value="ENDOLYTIC MUREIN TRANSGLYCOSYLASE"/>
    <property type="match status" value="1"/>
</dbReference>
<comment type="function">
    <text evidence="7">Functions as a peptidoglycan terminase that cleaves nascent peptidoglycan strands endolytically to terminate their elongation.</text>
</comment>
<evidence type="ECO:0000256" key="1">
    <source>
        <dbReference type="ARBA" id="ARBA00022475"/>
    </source>
</evidence>
<comment type="similarity">
    <text evidence="7">Belongs to the transglycosylase MltG family.</text>
</comment>
<evidence type="ECO:0000256" key="6">
    <source>
        <dbReference type="ARBA" id="ARBA00023316"/>
    </source>
</evidence>
<evidence type="ECO:0000256" key="4">
    <source>
        <dbReference type="ARBA" id="ARBA00023136"/>
    </source>
</evidence>
<evidence type="ECO:0000256" key="2">
    <source>
        <dbReference type="ARBA" id="ARBA00022692"/>
    </source>
</evidence>
<dbReference type="Pfam" id="PF02618">
    <property type="entry name" value="YceG"/>
    <property type="match status" value="1"/>
</dbReference>
<sequence length="345" mass="39702">MNLKKTVSILAVIILFAALGYGVILYKKAFTGNTKFEEREVYVHIPTDSNFEEAKAILGKYIKDMDAFQSIAGQFGYENNVIPGRFLLKKGMGNYELYQALRQNLPLNVTFNNQETIQKLAGRLASQIEPDSVEILKAFTDEKFLKEAGFTKDDVLAMFLPNTFEFYWNTTPLKVRNTLHREYIKFWNEDRIAKAEKLGLTPNQVSILAAIVQKETAKVDERPKVAGAYLNRLNRDMLLQADPTVVYTKKLLSNDFDQVIKRVYLKDLQLDSPYNTYMYKGLPKGMIAMPDVTSIDAVLNPEKHDYIYFCASVENIGYHAFAKTLEEHNQNRQKYVEWLNKNNIE</sequence>
<evidence type="ECO:0000313" key="8">
    <source>
        <dbReference type="EMBL" id="MDN3707891.1"/>
    </source>
</evidence>
<keyword evidence="10" id="KW-1185">Reference proteome</keyword>
<dbReference type="InterPro" id="IPR003770">
    <property type="entry name" value="MLTG-like"/>
</dbReference>
<dbReference type="EC" id="4.2.2.29" evidence="7"/>
<keyword evidence="2 7" id="KW-0812">Transmembrane</keyword>
<name>A0ABT8CX77_9FLAO</name>